<proteinExistence type="predicted"/>
<evidence type="ECO:0000313" key="1">
    <source>
        <dbReference type="EMBL" id="KAG6972823.1"/>
    </source>
</evidence>
<organism evidence="1 2">
    <name type="scientific">Phytophthora aleatoria</name>
    <dbReference type="NCBI Taxonomy" id="2496075"/>
    <lineage>
        <taxon>Eukaryota</taxon>
        <taxon>Sar</taxon>
        <taxon>Stramenopiles</taxon>
        <taxon>Oomycota</taxon>
        <taxon>Peronosporomycetes</taxon>
        <taxon>Peronosporales</taxon>
        <taxon>Peronosporaceae</taxon>
        <taxon>Phytophthora</taxon>
    </lineage>
</organism>
<protein>
    <submittedName>
        <fullName evidence="1">Uncharacterized protein</fullName>
    </submittedName>
</protein>
<dbReference type="Proteomes" id="UP000709295">
    <property type="component" value="Unassembled WGS sequence"/>
</dbReference>
<dbReference type="EMBL" id="JAENGY010000124">
    <property type="protein sequence ID" value="KAG6972823.1"/>
    <property type="molecule type" value="Genomic_DNA"/>
</dbReference>
<evidence type="ECO:0000313" key="2">
    <source>
        <dbReference type="Proteomes" id="UP000709295"/>
    </source>
</evidence>
<dbReference type="AlphaFoldDB" id="A0A8J5MHE9"/>
<sequence length="94" mass="10498">MSSTVFVSDRVSITASKRAFAMHTELVSDINYLSMIMASFSPAITAVRSHLPVVWARVLPPSSQVMQADNAISKQNRMLNLTHNLFPYANEMRV</sequence>
<comment type="caution">
    <text evidence="1">The sequence shown here is derived from an EMBL/GenBank/DDBJ whole genome shotgun (WGS) entry which is preliminary data.</text>
</comment>
<gene>
    <name evidence="1" type="ORF">JG688_00003799</name>
</gene>
<name>A0A8J5MHE9_9STRA</name>
<accession>A0A8J5MHE9</accession>
<keyword evidence="2" id="KW-1185">Reference proteome</keyword>
<reference evidence="1" key="1">
    <citation type="submission" date="2021-01" db="EMBL/GenBank/DDBJ databases">
        <title>Phytophthora aleatoria, a newly-described species from Pinus radiata is distinct from Phytophthora cactorum isolates based on comparative genomics.</title>
        <authorList>
            <person name="Mcdougal R."/>
            <person name="Panda P."/>
            <person name="Williams N."/>
            <person name="Studholme D.J."/>
        </authorList>
    </citation>
    <scope>NUCLEOTIDE SEQUENCE</scope>
    <source>
        <strain evidence="1">NZFS 4037</strain>
    </source>
</reference>